<dbReference type="SUPFAM" id="SSF55729">
    <property type="entry name" value="Acyl-CoA N-acyltransferases (Nat)"/>
    <property type="match status" value="1"/>
</dbReference>
<dbReference type="Proteomes" id="UP001273531">
    <property type="component" value="Unassembled WGS sequence"/>
</dbReference>
<dbReference type="RefSeq" id="WP_317224676.1">
    <property type="nucleotide sequence ID" value="NZ_JAWJEJ010000001.1"/>
</dbReference>
<keyword evidence="2" id="KW-0012">Acyltransferase</keyword>
<dbReference type="GO" id="GO:0016746">
    <property type="term" value="F:acyltransferase activity"/>
    <property type="evidence" value="ECO:0007669"/>
    <property type="project" value="UniProtKB-KW"/>
</dbReference>
<keyword evidence="3" id="KW-1185">Reference proteome</keyword>
<comment type="caution">
    <text evidence="2">The sequence shown here is derived from an EMBL/GenBank/DDBJ whole genome shotgun (WGS) entry which is preliminary data.</text>
</comment>
<accession>A0ABU3Y260</accession>
<evidence type="ECO:0000259" key="1">
    <source>
        <dbReference type="Pfam" id="PF13480"/>
    </source>
</evidence>
<name>A0ABU3Y260_9SPHN</name>
<evidence type="ECO:0000313" key="2">
    <source>
        <dbReference type="EMBL" id="MDV3455455.1"/>
    </source>
</evidence>
<dbReference type="EMBL" id="JAWJEJ010000001">
    <property type="protein sequence ID" value="MDV3455455.1"/>
    <property type="molecule type" value="Genomic_DNA"/>
</dbReference>
<dbReference type="InterPro" id="IPR016181">
    <property type="entry name" value="Acyl_CoA_acyltransferase"/>
</dbReference>
<evidence type="ECO:0000313" key="3">
    <source>
        <dbReference type="Proteomes" id="UP001273531"/>
    </source>
</evidence>
<keyword evidence="2" id="KW-0808">Transferase</keyword>
<protein>
    <submittedName>
        <fullName evidence="2">GNAT family N-acetyltransferase</fullName>
        <ecNumber evidence="2">2.3.1.-</ecNumber>
    </submittedName>
</protein>
<dbReference type="Pfam" id="PF13480">
    <property type="entry name" value="Acetyltransf_6"/>
    <property type="match status" value="1"/>
</dbReference>
<gene>
    <name evidence="2" type="ORF">RZN05_00550</name>
</gene>
<feature type="domain" description="BioF2-like acetyltransferase" evidence="1">
    <location>
        <begin position="108"/>
        <end position="253"/>
    </location>
</feature>
<dbReference type="Gene3D" id="3.40.630.30">
    <property type="match status" value="1"/>
</dbReference>
<organism evidence="2 3">
    <name type="scientific">Sphingomonas agrestis</name>
    <dbReference type="NCBI Taxonomy" id="3080540"/>
    <lineage>
        <taxon>Bacteria</taxon>
        <taxon>Pseudomonadati</taxon>
        <taxon>Pseudomonadota</taxon>
        <taxon>Alphaproteobacteria</taxon>
        <taxon>Sphingomonadales</taxon>
        <taxon>Sphingomonadaceae</taxon>
        <taxon>Sphingomonas</taxon>
    </lineage>
</organism>
<proteinExistence type="predicted"/>
<reference evidence="2 3" key="1">
    <citation type="submission" date="2023-10" db="EMBL/GenBank/DDBJ databases">
        <title>Sphingomonas sp. HF-S4 16S ribosomal RNA gene Genome sequencing and assembly.</title>
        <authorList>
            <person name="Lee H."/>
        </authorList>
    </citation>
    <scope>NUCLEOTIDE SEQUENCE [LARGE SCALE GENOMIC DNA]</scope>
    <source>
        <strain evidence="2 3">HF-S4</strain>
    </source>
</reference>
<dbReference type="InterPro" id="IPR038740">
    <property type="entry name" value="BioF2-like_GNAT_dom"/>
</dbReference>
<dbReference type="EC" id="2.3.1.-" evidence="2"/>
<sequence>MNAHAEIAAAPRPVRLKFAIGARTLFAVEPRLVRVPLTLAEARSEAMPALPALAGDADGYLVTSLPEARVATLAAQAGGMLPFVRQRYTRHYLDFAGGFEAWLAGLSSNARQGLKRKAKKIAAGGVLDIRRFRTPGELAAFHPVARAISATTYQERLLGSGLPEDAGFLAAMRDLGAAGQVRAWLLYVGGEPAAYLYCPVQGDTVIYAFVGHDPRFNELSPGAVLQLEAMRDLFGEGRFAAFDFTEGEGQHKRQFATGGVACVDLLMLRPTLANRGVIAALAGFDGAVALAKRVVQRVGLGGLAKRLRRGG</sequence>